<protein>
    <submittedName>
        <fullName evidence="1">Uncharacterized protein</fullName>
    </submittedName>
</protein>
<dbReference type="AlphaFoldDB" id="A0A645G179"/>
<evidence type="ECO:0000313" key="1">
    <source>
        <dbReference type="EMBL" id="MPN20597.1"/>
    </source>
</evidence>
<accession>A0A645G179</accession>
<proteinExistence type="predicted"/>
<name>A0A645G179_9ZZZZ</name>
<dbReference type="EMBL" id="VSSQ01068402">
    <property type="protein sequence ID" value="MPN20597.1"/>
    <property type="molecule type" value="Genomic_DNA"/>
</dbReference>
<reference evidence="1" key="1">
    <citation type="submission" date="2019-08" db="EMBL/GenBank/DDBJ databases">
        <authorList>
            <person name="Kucharzyk K."/>
            <person name="Murdoch R.W."/>
            <person name="Higgins S."/>
            <person name="Loffler F."/>
        </authorList>
    </citation>
    <scope>NUCLEOTIDE SEQUENCE</scope>
</reference>
<gene>
    <name evidence="1" type="ORF">SDC9_167976</name>
</gene>
<organism evidence="1">
    <name type="scientific">bioreactor metagenome</name>
    <dbReference type="NCBI Taxonomy" id="1076179"/>
    <lineage>
        <taxon>unclassified sequences</taxon>
        <taxon>metagenomes</taxon>
        <taxon>ecological metagenomes</taxon>
    </lineage>
</organism>
<comment type="caution">
    <text evidence="1">The sequence shown here is derived from an EMBL/GenBank/DDBJ whole genome shotgun (WGS) entry which is preliminary data.</text>
</comment>
<sequence length="63" mass="7150">MRNNNGSPDGNLRCSQVIGSLDKRVVQIIHNPYDGDHHEEHAGIYQSHNHGDVIVEHLNRLLE</sequence>